<dbReference type="GO" id="GO:0032040">
    <property type="term" value="C:small-subunit processome"/>
    <property type="evidence" value="ECO:0007669"/>
    <property type="project" value="InterPro"/>
</dbReference>
<organism evidence="9 10">
    <name type="scientific">Elaeis guineensis var. tenera</name>
    <name type="common">Oil palm</name>
    <dbReference type="NCBI Taxonomy" id="51953"/>
    <lineage>
        <taxon>Eukaryota</taxon>
        <taxon>Viridiplantae</taxon>
        <taxon>Streptophyta</taxon>
        <taxon>Embryophyta</taxon>
        <taxon>Tracheophyta</taxon>
        <taxon>Spermatophyta</taxon>
        <taxon>Magnoliopsida</taxon>
        <taxon>Liliopsida</taxon>
        <taxon>Arecaceae</taxon>
        <taxon>Arecoideae</taxon>
        <taxon>Cocoseae</taxon>
        <taxon>Elaeidinae</taxon>
        <taxon>Elaeis</taxon>
    </lineage>
</organism>
<dbReference type="Pfam" id="PF04900">
    <property type="entry name" value="Fcf1"/>
    <property type="match status" value="1"/>
</dbReference>
<comment type="subcellular location">
    <subcellularLocation>
        <location evidence="1">Nucleus</location>
        <location evidence="1">Nucleolus</location>
    </subcellularLocation>
</comment>
<evidence type="ECO:0000259" key="8">
    <source>
        <dbReference type="Pfam" id="PF24779"/>
    </source>
</evidence>
<dbReference type="KEGG" id="egu:105058985"/>
<gene>
    <name evidence="10" type="primary">LOC105058985</name>
</gene>
<accession>A0A6I9SBQ1</accession>
<dbReference type="GeneID" id="105058985"/>
<evidence type="ECO:0000313" key="9">
    <source>
        <dbReference type="Proteomes" id="UP000504607"/>
    </source>
</evidence>
<dbReference type="Pfam" id="PF24779">
    <property type="entry name" value="UTP23_sensor"/>
    <property type="match status" value="1"/>
</dbReference>
<sequence>MRVKKQKRHRKVVRFFSACFGFREPFKILCDGTFIHHLLLHHLTPADDALSRLLGGRALLFTTRCITGELKSLGESHYESLEAAQQLSFARCDHERRVSAMACIEAVIGEGNSEHFFVATQDADIRKKFREAPGVPVIYGLRNSLFIEQPSALQREYVKSTEEKRLHASESEFGKFLKRELKGGLANDSGNEVLEEAHLMRKISTAKKMLDVAEKSKFKRKKAKGPNPLSCKKKKRKDDSSVQENEDGQAGGAKKRKRIRKRKRTHKDSKLGEPGSQGKTYI</sequence>
<feature type="region of interest" description="Disordered" evidence="7">
    <location>
        <begin position="214"/>
        <end position="282"/>
    </location>
</feature>
<name>A0A6I9SBQ1_ELAGV</name>
<evidence type="ECO:0000256" key="6">
    <source>
        <dbReference type="ARBA" id="ARBA00038503"/>
    </source>
</evidence>
<keyword evidence="2" id="KW-0690">Ribosome biogenesis</keyword>
<evidence type="ECO:0000256" key="2">
    <source>
        <dbReference type="ARBA" id="ARBA00022517"/>
    </source>
</evidence>
<feature type="domain" description="UTP23 sensor motif region" evidence="8">
    <location>
        <begin position="217"/>
        <end position="235"/>
    </location>
</feature>
<dbReference type="InterPro" id="IPR006984">
    <property type="entry name" value="Fcf1/UTP23"/>
</dbReference>
<evidence type="ECO:0000256" key="3">
    <source>
        <dbReference type="ARBA" id="ARBA00022552"/>
    </source>
</evidence>
<dbReference type="Gene3D" id="3.40.50.1010">
    <property type="entry name" value="5'-nuclease"/>
    <property type="match status" value="1"/>
</dbReference>
<comment type="similarity">
    <text evidence="6">Belongs to the UTP23/FCF1 family. UTP23 subfamily.</text>
</comment>
<evidence type="ECO:0000256" key="4">
    <source>
        <dbReference type="ARBA" id="ARBA00023242"/>
    </source>
</evidence>
<keyword evidence="3" id="KW-0698">rRNA processing</keyword>
<dbReference type="GO" id="GO:0006364">
    <property type="term" value="P:rRNA processing"/>
    <property type="evidence" value="ECO:0007669"/>
    <property type="project" value="UniProtKB-KW"/>
</dbReference>
<dbReference type="OrthoDB" id="25675at2759"/>
<keyword evidence="4" id="KW-0539">Nucleus</keyword>
<dbReference type="FunFam" id="3.40.50.1010:FF:000006">
    <property type="entry name" value="rRNA-processing protein UTP23 homolog"/>
    <property type="match status" value="1"/>
</dbReference>
<dbReference type="CDD" id="cd08553">
    <property type="entry name" value="PIN_Fcf1-like"/>
    <property type="match status" value="1"/>
</dbReference>
<evidence type="ECO:0000256" key="5">
    <source>
        <dbReference type="ARBA" id="ARBA00037300"/>
    </source>
</evidence>
<evidence type="ECO:0000313" key="10">
    <source>
        <dbReference type="RefSeq" id="XP_010940393.1"/>
    </source>
</evidence>
<protein>
    <submittedName>
        <fullName evidence="10">rRNA-processing protein UTP23 homolog</fullName>
    </submittedName>
</protein>
<keyword evidence="9" id="KW-1185">Reference proteome</keyword>
<reference evidence="10" key="1">
    <citation type="submission" date="2025-08" db="UniProtKB">
        <authorList>
            <consortium name="RefSeq"/>
        </authorList>
    </citation>
    <scope>IDENTIFICATION</scope>
</reference>
<evidence type="ECO:0000256" key="7">
    <source>
        <dbReference type="SAM" id="MobiDB-lite"/>
    </source>
</evidence>
<dbReference type="FunCoup" id="A0A6I9SBQ1">
    <property type="interactions" value="2509"/>
</dbReference>
<proteinExistence type="inferred from homology"/>
<evidence type="ECO:0000256" key="1">
    <source>
        <dbReference type="ARBA" id="ARBA00004604"/>
    </source>
</evidence>
<dbReference type="PANTHER" id="PTHR12416">
    <property type="entry name" value="RRNA-PROCESSING PROTEIN UTP23 HOMOLOG"/>
    <property type="match status" value="1"/>
</dbReference>
<dbReference type="AlphaFoldDB" id="A0A6I9SBQ1"/>
<dbReference type="InterPro" id="IPR029060">
    <property type="entry name" value="PIN-like_dom_sf"/>
</dbReference>
<dbReference type="InParanoid" id="A0A6I9SBQ1"/>
<dbReference type="Proteomes" id="UP000504607">
    <property type="component" value="Chromosome 16"/>
</dbReference>
<dbReference type="InterPro" id="IPR057776">
    <property type="entry name" value="UTP23_sensor"/>
</dbReference>
<dbReference type="SUPFAM" id="SSF88723">
    <property type="entry name" value="PIN domain-like"/>
    <property type="match status" value="1"/>
</dbReference>
<feature type="compositionally biased region" description="Basic residues" evidence="7">
    <location>
        <begin position="253"/>
        <end position="267"/>
    </location>
</feature>
<comment type="function">
    <text evidence="5">Involved in rRNA-processing and ribosome biogenesis.</text>
</comment>
<dbReference type="RefSeq" id="XP_010940393.1">
    <property type="nucleotide sequence ID" value="XM_010942091.1"/>
</dbReference>